<feature type="compositionally biased region" description="Basic and acidic residues" evidence="1">
    <location>
        <begin position="571"/>
        <end position="594"/>
    </location>
</feature>
<keyword evidence="3" id="KW-1185">Reference proteome</keyword>
<evidence type="ECO:0000313" key="2">
    <source>
        <dbReference type="EMBL" id="KIP04278.1"/>
    </source>
</evidence>
<feature type="compositionally biased region" description="Polar residues" evidence="1">
    <location>
        <begin position="1"/>
        <end position="14"/>
    </location>
</feature>
<dbReference type="GO" id="GO:0007059">
    <property type="term" value="P:chromosome segregation"/>
    <property type="evidence" value="ECO:0007669"/>
    <property type="project" value="InterPro"/>
</dbReference>
<proteinExistence type="predicted"/>
<reference evidence="2 3" key="1">
    <citation type="journal article" date="2014" name="PLoS Genet.">
        <title>Analysis of the Phlebiopsis gigantea genome, transcriptome and secretome provides insight into its pioneer colonization strategies of wood.</title>
        <authorList>
            <person name="Hori C."/>
            <person name="Ishida T."/>
            <person name="Igarashi K."/>
            <person name="Samejima M."/>
            <person name="Suzuki H."/>
            <person name="Master E."/>
            <person name="Ferreira P."/>
            <person name="Ruiz-Duenas F.J."/>
            <person name="Held B."/>
            <person name="Canessa P."/>
            <person name="Larrondo L.F."/>
            <person name="Schmoll M."/>
            <person name="Druzhinina I.S."/>
            <person name="Kubicek C.P."/>
            <person name="Gaskell J.A."/>
            <person name="Kersten P."/>
            <person name="St John F."/>
            <person name="Glasner J."/>
            <person name="Sabat G."/>
            <person name="Splinter BonDurant S."/>
            <person name="Syed K."/>
            <person name="Yadav J."/>
            <person name="Mgbeahuruike A.C."/>
            <person name="Kovalchuk A."/>
            <person name="Asiegbu F.O."/>
            <person name="Lackner G."/>
            <person name="Hoffmeister D."/>
            <person name="Rencoret J."/>
            <person name="Gutierrez A."/>
            <person name="Sun H."/>
            <person name="Lindquist E."/>
            <person name="Barry K."/>
            <person name="Riley R."/>
            <person name="Grigoriev I.V."/>
            <person name="Henrissat B."/>
            <person name="Kues U."/>
            <person name="Berka R.M."/>
            <person name="Martinez A.T."/>
            <person name="Covert S.F."/>
            <person name="Blanchette R.A."/>
            <person name="Cullen D."/>
        </authorList>
    </citation>
    <scope>NUCLEOTIDE SEQUENCE [LARGE SCALE GENOMIC DNA]</scope>
    <source>
        <strain evidence="2 3">11061_1 CR5-6</strain>
    </source>
</reference>
<gene>
    <name evidence="2" type="ORF">PHLGIDRAFT_129617</name>
</gene>
<feature type="compositionally biased region" description="Basic residues" evidence="1">
    <location>
        <begin position="237"/>
        <end position="246"/>
    </location>
</feature>
<dbReference type="Pfam" id="PF08202">
    <property type="entry name" value="MIS13"/>
    <property type="match status" value="1"/>
</dbReference>
<evidence type="ECO:0000313" key="3">
    <source>
        <dbReference type="Proteomes" id="UP000053257"/>
    </source>
</evidence>
<dbReference type="AlphaFoldDB" id="A0A0C3PFD9"/>
<feature type="compositionally biased region" description="Pro residues" evidence="1">
    <location>
        <begin position="94"/>
        <end position="109"/>
    </location>
</feature>
<organism evidence="2 3">
    <name type="scientific">Phlebiopsis gigantea (strain 11061_1 CR5-6)</name>
    <name type="common">White-rot fungus</name>
    <name type="synonym">Peniophora gigantea</name>
    <dbReference type="NCBI Taxonomy" id="745531"/>
    <lineage>
        <taxon>Eukaryota</taxon>
        <taxon>Fungi</taxon>
        <taxon>Dikarya</taxon>
        <taxon>Basidiomycota</taxon>
        <taxon>Agaricomycotina</taxon>
        <taxon>Agaricomycetes</taxon>
        <taxon>Polyporales</taxon>
        <taxon>Phanerochaetaceae</taxon>
        <taxon>Phlebiopsis</taxon>
    </lineage>
</organism>
<accession>A0A0C3PFD9</accession>
<dbReference type="STRING" id="745531.A0A0C3PFD9"/>
<feature type="region of interest" description="Disordered" evidence="1">
    <location>
        <begin position="1"/>
        <end position="158"/>
    </location>
</feature>
<feature type="compositionally biased region" description="Pro residues" evidence="1">
    <location>
        <begin position="597"/>
        <end position="608"/>
    </location>
</feature>
<dbReference type="PANTHER" id="PTHR14778:SF2">
    <property type="entry name" value="KINETOCHORE-ASSOCIATED PROTEIN DSN1 HOMOLOG"/>
    <property type="match status" value="1"/>
</dbReference>
<feature type="region of interest" description="Disordered" evidence="1">
    <location>
        <begin position="302"/>
        <end position="321"/>
    </location>
</feature>
<feature type="compositionally biased region" description="Polar residues" evidence="1">
    <location>
        <begin position="111"/>
        <end position="124"/>
    </location>
</feature>
<feature type="compositionally biased region" description="Low complexity" evidence="1">
    <location>
        <begin position="302"/>
        <end position="312"/>
    </location>
</feature>
<feature type="region of interest" description="Disordered" evidence="1">
    <location>
        <begin position="559"/>
        <end position="619"/>
    </location>
</feature>
<name>A0A0C3PFD9_PHLG1</name>
<feature type="compositionally biased region" description="Low complexity" evidence="1">
    <location>
        <begin position="212"/>
        <end position="222"/>
    </location>
</feature>
<feature type="compositionally biased region" description="Basic and acidic residues" evidence="1">
    <location>
        <begin position="223"/>
        <end position="236"/>
    </location>
</feature>
<dbReference type="OrthoDB" id="3364649at2759"/>
<sequence length="619" mass="67668">MNGLIRSSSTTTQLLPAGDADNSMLPSRQPPPPSKRKGAEDGNPLNQLAKKSKTESSKSAAAKRKREEQPGGLIIVRASSARPPHSQEIRPTPVEVPPPPRHSSVPPPSRTATNGTVTNGTHSGYPSKKFRADSHDSSTSGTAKGKGREVLGSVVEADEDEDIRQMLAETDILRRKSLAGSANVDPAFQFLPPGHPSKSSKPNQTRGRIRELSQPLPLQETPQQERNRFLRGETGGHRRRSSLTRGKRISSTYQATGVIAQPHTSVRDSSFYKHIDVESPEPQRAQQLLIWCTHRAVNELADQSTQAASSRRSATDVGKDPPLSLEDVQLLKGVGEDLVRMLAEKKIDTNVYSRPEDEEAPRQLKENAQNVRNRAREVEFNAHIQKLKQEDEAWVEVGSSYNSFRATVLSELEERKKGFPSAKAKGKRPATAEDIALWEINEQDLPEHFRGKDCLALAKSLVSPAPARGALSQRMEGLEMTVDRLHSLAHAALESTRLAEADLNRRFSSLNIFLASRIQPLNPLPASSATALSSYLPTSSSRPPPTTDPQALLRALSRVDAERPQTQVGDAARRAAREVQRAHEASGGIAERRLTGVPPPTPRKPPGTPRRATTPGRGR</sequence>
<dbReference type="PANTHER" id="PTHR14778">
    <property type="entry name" value="KINETOCHORE-ASSOCIATED PROTEIN DSN1 HOMOLOG"/>
    <property type="match status" value="1"/>
</dbReference>
<dbReference type="Proteomes" id="UP000053257">
    <property type="component" value="Unassembled WGS sequence"/>
</dbReference>
<dbReference type="InterPro" id="IPR013218">
    <property type="entry name" value="Dsn1/Mis13"/>
</dbReference>
<feature type="region of interest" description="Disordered" evidence="1">
    <location>
        <begin position="184"/>
        <end position="246"/>
    </location>
</feature>
<dbReference type="HOGENOM" id="CLU_019461_1_0_1"/>
<evidence type="ECO:0000256" key="1">
    <source>
        <dbReference type="SAM" id="MobiDB-lite"/>
    </source>
</evidence>
<protein>
    <submittedName>
        <fullName evidence="2">Uncharacterized protein</fullName>
    </submittedName>
</protein>
<dbReference type="GO" id="GO:0000444">
    <property type="term" value="C:MIS12/MIND type complex"/>
    <property type="evidence" value="ECO:0007669"/>
    <property type="project" value="InterPro"/>
</dbReference>
<feature type="compositionally biased region" description="Polar residues" evidence="1">
    <location>
        <begin position="197"/>
        <end position="206"/>
    </location>
</feature>
<dbReference type="EMBL" id="KN840580">
    <property type="protein sequence ID" value="KIP04278.1"/>
    <property type="molecule type" value="Genomic_DNA"/>
</dbReference>
<feature type="compositionally biased region" description="Low complexity" evidence="1">
    <location>
        <begin position="609"/>
        <end position="619"/>
    </location>
</feature>
<dbReference type="GO" id="GO:0051301">
    <property type="term" value="P:cell division"/>
    <property type="evidence" value="ECO:0007669"/>
    <property type="project" value="InterPro"/>
</dbReference>